<keyword evidence="3" id="KW-1185">Reference proteome</keyword>
<name>A0AAD8JQ50_TARER</name>
<organism evidence="2 3">
    <name type="scientific">Tagetes erecta</name>
    <name type="common">African marigold</name>
    <dbReference type="NCBI Taxonomy" id="13708"/>
    <lineage>
        <taxon>Eukaryota</taxon>
        <taxon>Viridiplantae</taxon>
        <taxon>Streptophyta</taxon>
        <taxon>Embryophyta</taxon>
        <taxon>Tracheophyta</taxon>
        <taxon>Spermatophyta</taxon>
        <taxon>Magnoliopsida</taxon>
        <taxon>eudicotyledons</taxon>
        <taxon>Gunneridae</taxon>
        <taxon>Pentapetalae</taxon>
        <taxon>asterids</taxon>
        <taxon>campanulids</taxon>
        <taxon>Asterales</taxon>
        <taxon>Asteraceae</taxon>
        <taxon>Asteroideae</taxon>
        <taxon>Heliantheae alliance</taxon>
        <taxon>Tageteae</taxon>
        <taxon>Tagetes</taxon>
    </lineage>
</organism>
<reference evidence="2" key="1">
    <citation type="journal article" date="2023" name="bioRxiv">
        <title>Improved chromosome-level genome assembly for marigold (Tagetes erecta).</title>
        <authorList>
            <person name="Jiang F."/>
            <person name="Yuan L."/>
            <person name="Wang S."/>
            <person name="Wang H."/>
            <person name="Xu D."/>
            <person name="Wang A."/>
            <person name="Fan W."/>
        </authorList>
    </citation>
    <scope>NUCLEOTIDE SEQUENCE</scope>
    <source>
        <strain evidence="2">WSJ</strain>
        <tissue evidence="2">Leaf</tissue>
    </source>
</reference>
<keyword evidence="1" id="KW-1133">Transmembrane helix</keyword>
<gene>
    <name evidence="2" type="ORF">QVD17_42468</name>
</gene>
<evidence type="ECO:0000313" key="3">
    <source>
        <dbReference type="Proteomes" id="UP001229421"/>
    </source>
</evidence>
<dbReference type="AlphaFoldDB" id="A0AAD8JQ50"/>
<keyword evidence="1" id="KW-0472">Membrane</keyword>
<protein>
    <submittedName>
        <fullName evidence="2">Uncharacterized protein</fullName>
    </submittedName>
</protein>
<dbReference type="EMBL" id="JAUHHV010000023">
    <property type="protein sequence ID" value="KAK1405865.1"/>
    <property type="molecule type" value="Genomic_DNA"/>
</dbReference>
<feature type="transmembrane region" description="Helical" evidence="1">
    <location>
        <begin position="52"/>
        <end position="74"/>
    </location>
</feature>
<accession>A0AAD8JQ50</accession>
<keyword evidence="1" id="KW-0812">Transmembrane</keyword>
<proteinExistence type="predicted"/>
<dbReference type="Proteomes" id="UP001229421">
    <property type="component" value="Unassembled WGS sequence"/>
</dbReference>
<comment type="caution">
    <text evidence="2">The sequence shown here is derived from an EMBL/GenBank/DDBJ whole genome shotgun (WGS) entry which is preliminary data.</text>
</comment>
<evidence type="ECO:0000256" key="1">
    <source>
        <dbReference type="SAM" id="Phobius"/>
    </source>
</evidence>
<evidence type="ECO:0000313" key="2">
    <source>
        <dbReference type="EMBL" id="KAK1405865.1"/>
    </source>
</evidence>
<sequence length="78" mass="9039">MHCIRLYNKIDPYLPSNKEKIGLIRPRSVNDQLTTLPFGGIQKYYDGSVALYIYYIFLSVICLSFSNPKVAFLFDQIN</sequence>